<evidence type="ECO:0000313" key="9">
    <source>
        <dbReference type="Proteomes" id="UP000069906"/>
    </source>
</evidence>
<dbReference type="Pfam" id="PF02826">
    <property type="entry name" value="2-Hacid_dh_C"/>
    <property type="match status" value="1"/>
</dbReference>
<dbReference type="Gene3D" id="3.40.50.720">
    <property type="entry name" value="NAD(P)-binding Rossmann-like Domain"/>
    <property type="match status" value="2"/>
</dbReference>
<keyword evidence="1 3" id="KW-0560">Oxidoreductase</keyword>
<evidence type="ECO:0000313" key="6">
    <source>
        <dbReference type="EMBL" id="AKH98159.1"/>
    </source>
</evidence>
<dbReference type="GO" id="GO:0004617">
    <property type="term" value="F:phosphoglycerate dehydrogenase activity"/>
    <property type="evidence" value="ECO:0007669"/>
    <property type="project" value="UniProtKB-EC"/>
</dbReference>
<dbReference type="HOGENOM" id="CLU_019796_1_0_2"/>
<dbReference type="PATRIC" id="fig|1604004.4.peg.1761"/>
<evidence type="ECO:0000256" key="3">
    <source>
        <dbReference type="RuleBase" id="RU003719"/>
    </source>
</evidence>
<gene>
    <name evidence="6" type="primary">serA1</name>
    <name evidence="7" type="ORF">HLASA_1670</name>
    <name evidence="6" type="ORF">HLASF_1683</name>
</gene>
<dbReference type="Proteomes" id="UP000060390">
    <property type="component" value="Chromosome"/>
</dbReference>
<evidence type="ECO:0000256" key="1">
    <source>
        <dbReference type="ARBA" id="ARBA00023002"/>
    </source>
</evidence>
<dbReference type="CDD" id="cd05300">
    <property type="entry name" value="2-Hacid_dh_1"/>
    <property type="match status" value="1"/>
</dbReference>
<keyword evidence="2" id="KW-0520">NAD</keyword>
<dbReference type="GO" id="GO:0051287">
    <property type="term" value="F:NAD binding"/>
    <property type="evidence" value="ECO:0007669"/>
    <property type="project" value="InterPro"/>
</dbReference>
<reference evidence="7 8" key="3">
    <citation type="journal article" date="2016" name="Stand. Genomic Sci.">
        <title>Complete genome sequence of 'Halanaeroarchaeum sulfurireducens' M27-SA2, a sulfur-reducing and acetate-oxidizing haloarchaeon from the deep-sea hypersaline anoxic lake Medee.</title>
        <authorList>
            <person name="Messina E."/>
            <person name="Sorokin D.Y."/>
            <person name="Kublanov I.V."/>
            <person name="Toshchakov S."/>
            <person name="Lopatina A."/>
            <person name="Arcadi E."/>
            <person name="Smedile F."/>
            <person name="La Spada G."/>
            <person name="La Cono V."/>
            <person name="Yakimov M.M."/>
        </authorList>
    </citation>
    <scope>NUCLEOTIDE SEQUENCE [LARGE SCALE GENOMIC DNA]</scope>
    <source>
        <strain evidence="7 8">M27-SA2</strain>
    </source>
</reference>
<dbReference type="InterPro" id="IPR006139">
    <property type="entry name" value="D-isomer_2_OHA_DH_cat_dom"/>
</dbReference>
<reference evidence="8" key="2">
    <citation type="submission" date="2015-05" db="EMBL/GenBank/DDBJ databases">
        <title>Complete genome sequence of Halanaeroarchaeum sulfurireducens type strain M27-SA2, a sulfate-reducer haloarchaeon from marine anoxic lake Medee.</title>
        <authorList>
            <person name="Messina E."/>
            <person name="Kublanov I.V."/>
            <person name="Toshchakov S."/>
            <person name="Arcadi E."/>
            <person name="La Spada G."/>
            <person name="La Cono V."/>
            <person name="Yakimov M.M."/>
        </authorList>
    </citation>
    <scope>NUCLEOTIDE SEQUENCE [LARGE SCALE GENOMIC DNA]</scope>
    <source>
        <strain evidence="8">M27-SA2</strain>
    </source>
</reference>
<dbReference type="SUPFAM" id="SSF51735">
    <property type="entry name" value="NAD(P)-binding Rossmann-fold domains"/>
    <property type="match status" value="1"/>
</dbReference>
<keyword evidence="9" id="KW-1185">Reference proteome</keyword>
<sequence>MAPDIAVLRQKIHGLDAEDLAAVLRSRLPEYEVAVATTPQEERELLRTVPIATGVQVDPGDLDVAENLELFACVYAGTDHLPMEALERNDVSVTNASGVHGPNIAEWVLGAILSFTRRFHLAWRRKERREWRSFPSRELAGSTVTVVGLGAIGTTIVDRLDPFDVETIGIRYTPEKGGPTDHVLGFEENDVHEAFSRSDYVVLAAPLTDVTEGLVDANALRTVPAHAVLLNVGRGPLVDTDALVDALQTNAIRGAALDVTDPEPLPEDHELWGFDNVLITPHNAGHTPQYFERLADIIAGNLDRIEETGTYEGLENQVA</sequence>
<feature type="domain" description="D-isomer specific 2-hydroxyacid dehydrogenase catalytic" evidence="4">
    <location>
        <begin position="31"/>
        <end position="310"/>
    </location>
</feature>
<dbReference type="GeneID" id="26011005"/>
<dbReference type="Pfam" id="PF00389">
    <property type="entry name" value="2-Hacid_dh"/>
    <property type="match status" value="1"/>
</dbReference>
<dbReference type="Proteomes" id="UP000069906">
    <property type="component" value="Chromosome"/>
</dbReference>
<dbReference type="EMBL" id="CP011564">
    <property type="protein sequence ID" value="ALG82553.1"/>
    <property type="molecule type" value="Genomic_DNA"/>
</dbReference>
<name>A0A0F7PF64_9EURY</name>
<dbReference type="RefSeq" id="WP_050048842.1">
    <property type="nucleotide sequence ID" value="NZ_CP008874.1"/>
</dbReference>
<evidence type="ECO:0000313" key="8">
    <source>
        <dbReference type="Proteomes" id="UP000060390"/>
    </source>
</evidence>
<dbReference type="InterPro" id="IPR006140">
    <property type="entry name" value="D-isomer_DH_NAD-bd"/>
</dbReference>
<dbReference type="AlphaFoldDB" id="A0A0F7PF64"/>
<dbReference type="EC" id="1.1.1.95" evidence="6"/>
<evidence type="ECO:0000259" key="4">
    <source>
        <dbReference type="Pfam" id="PF00389"/>
    </source>
</evidence>
<organism evidence="6 9">
    <name type="scientific">Halanaeroarchaeum sulfurireducens</name>
    <dbReference type="NCBI Taxonomy" id="1604004"/>
    <lineage>
        <taxon>Archaea</taxon>
        <taxon>Methanobacteriati</taxon>
        <taxon>Methanobacteriota</taxon>
        <taxon>Stenosarchaea group</taxon>
        <taxon>Halobacteria</taxon>
        <taxon>Halobacteriales</taxon>
        <taxon>Halobacteriaceae</taxon>
        <taxon>Halanaeroarchaeum</taxon>
    </lineage>
</organism>
<accession>A0A0F7PF64</accession>
<protein>
    <submittedName>
        <fullName evidence="6">D-3-phosphoglycerate dehydrogenase</fullName>
        <ecNumber evidence="6">1.1.1.95</ecNumber>
    </submittedName>
</protein>
<dbReference type="KEGG" id="hsf:HLASA_1670"/>
<reference evidence="6 9" key="1">
    <citation type="journal article" date="2015" name="ISME J.">
        <title>Elemental sulfur and acetate can support life of a novel strictly anaerobic haloarchaeon.</title>
        <authorList>
            <person name="Sorokin D.Y."/>
            <person name="Kublanov I.V."/>
            <person name="Gavrilov S.N."/>
            <person name="Rojo D."/>
            <person name="Roman P."/>
            <person name="Golyshin P.N."/>
            <person name="Slepak V.Z."/>
            <person name="Smedile F."/>
            <person name="Ferrer M."/>
            <person name="Messina E."/>
            <person name="La Cono V."/>
            <person name="Yakimov M.M."/>
        </authorList>
    </citation>
    <scope>NUCLEOTIDE SEQUENCE [LARGE SCALE GENOMIC DNA]</scope>
    <source>
        <strain evidence="6 9">HSR2</strain>
    </source>
</reference>
<dbReference type="InterPro" id="IPR036291">
    <property type="entry name" value="NAD(P)-bd_dom_sf"/>
</dbReference>
<dbReference type="PANTHER" id="PTHR43333:SF1">
    <property type="entry name" value="D-ISOMER SPECIFIC 2-HYDROXYACID DEHYDROGENASE NAD-BINDING DOMAIN-CONTAINING PROTEIN"/>
    <property type="match status" value="1"/>
</dbReference>
<dbReference type="PANTHER" id="PTHR43333">
    <property type="entry name" value="2-HACID_DH_C DOMAIN-CONTAINING PROTEIN"/>
    <property type="match status" value="1"/>
</dbReference>
<dbReference type="EMBL" id="CP008874">
    <property type="protein sequence ID" value="AKH98159.1"/>
    <property type="molecule type" value="Genomic_DNA"/>
</dbReference>
<dbReference type="FunFam" id="3.40.50.720:FF:000363">
    <property type="entry name" value="D-isomer specific 2-hydroxyacid dehydrogenase"/>
    <property type="match status" value="1"/>
</dbReference>
<evidence type="ECO:0000256" key="2">
    <source>
        <dbReference type="ARBA" id="ARBA00023027"/>
    </source>
</evidence>
<evidence type="ECO:0000313" key="7">
    <source>
        <dbReference type="EMBL" id="ALG82553.1"/>
    </source>
</evidence>
<dbReference type="SUPFAM" id="SSF52283">
    <property type="entry name" value="Formate/glycerate dehydrogenase catalytic domain-like"/>
    <property type="match status" value="1"/>
</dbReference>
<feature type="domain" description="D-isomer specific 2-hydroxyacid dehydrogenase NAD-binding" evidence="5">
    <location>
        <begin position="110"/>
        <end position="284"/>
    </location>
</feature>
<dbReference type="KEGG" id="hsu:HLASF_1683"/>
<evidence type="ECO:0000259" key="5">
    <source>
        <dbReference type="Pfam" id="PF02826"/>
    </source>
</evidence>
<proteinExistence type="inferred from homology"/>
<dbReference type="STRING" id="1604004.HLASA_1670"/>
<comment type="similarity">
    <text evidence="3">Belongs to the D-isomer specific 2-hydroxyacid dehydrogenase family.</text>
</comment>